<organism evidence="3 4">
    <name type="scientific">Rothia koreensis</name>
    <dbReference type="NCBI Taxonomy" id="592378"/>
    <lineage>
        <taxon>Bacteria</taxon>
        <taxon>Bacillati</taxon>
        <taxon>Actinomycetota</taxon>
        <taxon>Actinomycetes</taxon>
        <taxon>Micrococcales</taxon>
        <taxon>Micrococcaceae</taxon>
        <taxon>Rothia</taxon>
    </lineage>
</organism>
<accession>A0A7K1LHX3</accession>
<evidence type="ECO:0000313" key="3">
    <source>
        <dbReference type="EMBL" id="MUN54784.1"/>
    </source>
</evidence>
<evidence type="ECO:0000313" key="4">
    <source>
        <dbReference type="Proteomes" id="UP000462152"/>
    </source>
</evidence>
<dbReference type="Proteomes" id="UP000462152">
    <property type="component" value="Unassembled WGS sequence"/>
</dbReference>
<evidence type="ECO:0000259" key="1">
    <source>
        <dbReference type="Pfam" id="PF05709"/>
    </source>
</evidence>
<evidence type="ECO:0008006" key="5">
    <source>
        <dbReference type="Google" id="ProtNLM"/>
    </source>
</evidence>
<dbReference type="Pfam" id="PF22768">
    <property type="entry name" value="SPP1_Dit"/>
    <property type="match status" value="1"/>
</dbReference>
<dbReference type="OrthoDB" id="4519759at2"/>
<dbReference type="InterPro" id="IPR054738">
    <property type="entry name" value="Siphovirus-type_tail_C"/>
</dbReference>
<feature type="domain" description="Siphovirus-type tail component RIFT-related" evidence="1">
    <location>
        <begin position="39"/>
        <end position="101"/>
    </location>
</feature>
<keyword evidence="4" id="KW-1185">Reference proteome</keyword>
<comment type="caution">
    <text evidence="3">The sequence shown here is derived from an EMBL/GenBank/DDBJ whole genome shotgun (WGS) entry which is preliminary data.</text>
</comment>
<dbReference type="Pfam" id="PF05709">
    <property type="entry name" value="Sipho_tail"/>
    <property type="match status" value="1"/>
</dbReference>
<dbReference type="AlphaFoldDB" id="A0A7K1LHX3"/>
<feature type="domain" description="Siphovirus-type tail component C-terminal" evidence="2">
    <location>
        <begin position="194"/>
        <end position="292"/>
    </location>
</feature>
<reference evidence="3 4" key="1">
    <citation type="submission" date="2019-12" db="EMBL/GenBank/DDBJ databases">
        <authorList>
            <person name="Li J."/>
            <person name="Shi Y."/>
            <person name="Xu G."/>
            <person name="Xiao D."/>
            <person name="Ran X."/>
        </authorList>
    </citation>
    <scope>NUCLEOTIDE SEQUENCE [LARGE SCALE GENOMIC DNA]</scope>
    <source>
        <strain evidence="3 4">JCM 15915</strain>
    </source>
</reference>
<dbReference type="InterPro" id="IPR008841">
    <property type="entry name" value="Siphovirus-type_tail_N"/>
</dbReference>
<gene>
    <name evidence="3" type="ORF">GMA10_06100</name>
</gene>
<dbReference type="RefSeq" id="WP_129315536.1">
    <property type="nucleotide sequence ID" value="NZ_NOIQ01000008.1"/>
</dbReference>
<dbReference type="Gene3D" id="2.60.120.860">
    <property type="match status" value="1"/>
</dbReference>
<dbReference type="EMBL" id="WOGT01000002">
    <property type="protein sequence ID" value="MUN54784.1"/>
    <property type="molecule type" value="Genomic_DNA"/>
</dbReference>
<evidence type="ECO:0000259" key="2">
    <source>
        <dbReference type="Pfam" id="PF22768"/>
    </source>
</evidence>
<protein>
    <recommendedName>
        <fullName evidence="5">Phage tail family protein</fullName>
    </recommendedName>
</protein>
<name>A0A7K1LHX3_9MICC</name>
<sequence length="296" mass="32819">MPKFDPTVTISRGGESLRLGFSVTDDGYLLKRGVTGLGIAPVEHEFSSIPSGHGALLRHTRLTERELFFPIFVYGDSYEQVDKRRDALFSLLDPGKGPVRVSVQSRTRNSEIRWVDAVYSDGLDGDYGEDFRGCYQHFGVTLKAPSAFWSADPVSRLFQLDPGKKPFLSETSPFFPVILYSSSIAGRFEIQVKGDKPVYPVFTVTGPGTDLKIQAGEKKIHFTGDIEAGRRITFDTAAGDVYDSENHDGQLWDRVSLDSDFFQLSPGANTVTVSFTGANEKSLLELTYKPQYLTGY</sequence>
<proteinExistence type="predicted"/>